<dbReference type="Proteomes" id="UP000887579">
    <property type="component" value="Unplaced"/>
</dbReference>
<protein>
    <submittedName>
        <fullName evidence="2">MSP domain-containing protein</fullName>
    </submittedName>
</protein>
<reference evidence="2" key="1">
    <citation type="submission" date="2022-11" db="UniProtKB">
        <authorList>
            <consortium name="WormBaseParasite"/>
        </authorList>
    </citation>
    <scope>IDENTIFICATION</scope>
</reference>
<sequence>MASKNLCFEDTKNVCVVPTFNNVAQYSNLNLNQNNHHKIKETLSLKSAKSVGSKVQNYDFETADSKAKQCSWNKFNKNFSILNVDSVEKDKFAKESKNSIINKSTLSLHIAAYENSVDSDSADSDGLKKRNGKLTLVKRWETFFSSSNIQPGNTVQNTNSSLSTSGSGLVEKENYVGRTPEFELVPSPKWLVFDGSDGYRRPQLATVKLTNRDKEPVMFRLRGRDRAVMLFSNAYGIIPGESSTDITVIIPPAEQWHRDPNDFSGRRIRVVAENLLLPSGFSLPLPTSQPKITVLGRKLFHTTSTNAPLTRLYIKFNILLPKVPDDWALIELKSTSKEHSTTTTTTTNNNNPNV</sequence>
<evidence type="ECO:0000313" key="2">
    <source>
        <dbReference type="WBParaSite" id="ES5_v2.g18113.t1"/>
    </source>
</evidence>
<dbReference type="WBParaSite" id="ES5_v2.g18113.t1">
    <property type="protein sequence ID" value="ES5_v2.g18113.t1"/>
    <property type="gene ID" value="ES5_v2.g18113"/>
</dbReference>
<evidence type="ECO:0000313" key="1">
    <source>
        <dbReference type="Proteomes" id="UP000887579"/>
    </source>
</evidence>
<name>A0AC34FLL5_9BILA</name>
<accession>A0AC34FLL5</accession>
<proteinExistence type="predicted"/>
<organism evidence="1 2">
    <name type="scientific">Panagrolaimus sp. ES5</name>
    <dbReference type="NCBI Taxonomy" id="591445"/>
    <lineage>
        <taxon>Eukaryota</taxon>
        <taxon>Metazoa</taxon>
        <taxon>Ecdysozoa</taxon>
        <taxon>Nematoda</taxon>
        <taxon>Chromadorea</taxon>
        <taxon>Rhabditida</taxon>
        <taxon>Tylenchina</taxon>
        <taxon>Panagrolaimomorpha</taxon>
        <taxon>Panagrolaimoidea</taxon>
        <taxon>Panagrolaimidae</taxon>
        <taxon>Panagrolaimus</taxon>
    </lineage>
</organism>